<protein>
    <submittedName>
        <fullName evidence="1">Uncharacterized protein</fullName>
    </submittedName>
</protein>
<dbReference type="Proteomes" id="UP001239111">
    <property type="component" value="Chromosome 2"/>
</dbReference>
<name>A0ACC2NZ96_9HYME</name>
<reference evidence="1" key="1">
    <citation type="submission" date="2023-04" db="EMBL/GenBank/DDBJ databases">
        <title>A chromosome-level genome assembly of the parasitoid wasp Eretmocerus hayati.</title>
        <authorList>
            <person name="Zhong Y."/>
            <person name="Liu S."/>
            <person name="Liu Y."/>
        </authorList>
    </citation>
    <scope>NUCLEOTIDE SEQUENCE</scope>
    <source>
        <strain evidence="1">ZJU_SS_LIU_2023</strain>
    </source>
</reference>
<keyword evidence="2" id="KW-1185">Reference proteome</keyword>
<gene>
    <name evidence="1" type="ORF">QAD02_012310</name>
</gene>
<dbReference type="EMBL" id="CM056742">
    <property type="protein sequence ID" value="KAJ8676523.1"/>
    <property type="molecule type" value="Genomic_DNA"/>
</dbReference>
<organism evidence="1 2">
    <name type="scientific">Eretmocerus hayati</name>
    <dbReference type="NCBI Taxonomy" id="131215"/>
    <lineage>
        <taxon>Eukaryota</taxon>
        <taxon>Metazoa</taxon>
        <taxon>Ecdysozoa</taxon>
        <taxon>Arthropoda</taxon>
        <taxon>Hexapoda</taxon>
        <taxon>Insecta</taxon>
        <taxon>Pterygota</taxon>
        <taxon>Neoptera</taxon>
        <taxon>Endopterygota</taxon>
        <taxon>Hymenoptera</taxon>
        <taxon>Apocrita</taxon>
        <taxon>Proctotrupomorpha</taxon>
        <taxon>Chalcidoidea</taxon>
        <taxon>Aphelinidae</taxon>
        <taxon>Aphelininae</taxon>
        <taxon>Eretmocerus</taxon>
    </lineage>
</organism>
<proteinExistence type="predicted"/>
<sequence>MANSSNHDDRSKGFDEGRSNRARERERDLLFQTFTNEKANRYDKDSNGPFLVHTFDTEGNLGNYHISEFGRTLYKANIPVIDLYRAGPMRYAIKFETGELANKFVESQVHLVNNRWRAFIPDTGLYKIGLVHRVSKDITEQDILEGLDPDSRAVIRKVERIFSTVDSNKGRISYATDKIKIYAINHLPRSIRLFRSIYRDVEYFVPAVLRCYNCQRYGHGASVCRNVGRCLYCSHNHSGTCRIPTKCPNCRKNHPASDRECIFFIFNSEVNFVMSQKKVCRAEAISMVQENYKRKFKENFGKDISDVLYEGPNPYINKRDLFEQRGLFIFDEDSCPEQDDGILPDPEPTQRQDPSLTENVIDIPPSTTDKTPTSTVVLHSPKPTDKSSESASKSPSGGQGQSQAQHMSQQSNEAPTPSKLQPKSPTDHSTSSEFDIFENRVNKSNFPRGPIERYEYENGYHPESYDNFTPTSQSRAPRESRPRYRGNSSRSRSPRNNNKRFTQPTSERENRYDTRRK</sequence>
<evidence type="ECO:0000313" key="1">
    <source>
        <dbReference type="EMBL" id="KAJ8676523.1"/>
    </source>
</evidence>
<evidence type="ECO:0000313" key="2">
    <source>
        <dbReference type="Proteomes" id="UP001239111"/>
    </source>
</evidence>
<accession>A0ACC2NZ96</accession>
<comment type="caution">
    <text evidence="1">The sequence shown here is derived from an EMBL/GenBank/DDBJ whole genome shotgun (WGS) entry which is preliminary data.</text>
</comment>